<dbReference type="AlphaFoldDB" id="A0A7W4UNU5"/>
<name>A0A7W4UNU5_9MICO</name>
<organism evidence="1 2">
    <name type="scientific">Pseudoclavibacter helvolus</name>
    <dbReference type="NCBI Taxonomy" id="255205"/>
    <lineage>
        <taxon>Bacteria</taxon>
        <taxon>Bacillati</taxon>
        <taxon>Actinomycetota</taxon>
        <taxon>Actinomycetes</taxon>
        <taxon>Micrococcales</taxon>
        <taxon>Microbacteriaceae</taxon>
        <taxon>Pseudoclavibacter</taxon>
    </lineage>
</organism>
<dbReference type="Proteomes" id="UP000545286">
    <property type="component" value="Unassembled WGS sequence"/>
</dbReference>
<proteinExistence type="predicted"/>
<accession>A0A7W4UNU5</accession>
<sequence length="92" mass="9555">MAGDLTRNAGGCFGLSMPYGQPGESEFYTTQFPKGTEVLEDESGVALPNGDIVMLGEFINGGGGYLSESSLDELENFPASCPSAEVAVLEAL</sequence>
<dbReference type="RefSeq" id="WP_183624575.1">
    <property type="nucleotide sequence ID" value="NZ_JACHWJ010000002.1"/>
</dbReference>
<gene>
    <name evidence="1" type="ORF">FHX72_001928</name>
</gene>
<dbReference type="EMBL" id="JACHWJ010000002">
    <property type="protein sequence ID" value="MBB2957791.1"/>
    <property type="molecule type" value="Genomic_DNA"/>
</dbReference>
<evidence type="ECO:0000313" key="2">
    <source>
        <dbReference type="Proteomes" id="UP000545286"/>
    </source>
</evidence>
<protein>
    <submittedName>
        <fullName evidence="1">Uncharacterized protein</fullName>
    </submittedName>
</protein>
<reference evidence="1 2" key="1">
    <citation type="submission" date="2020-08" db="EMBL/GenBank/DDBJ databases">
        <title>Sequencing the genomes of 1000 actinobacteria strains.</title>
        <authorList>
            <person name="Klenk H.-P."/>
        </authorList>
    </citation>
    <scope>NUCLEOTIDE SEQUENCE [LARGE SCALE GENOMIC DNA]</scope>
    <source>
        <strain evidence="1 2">DSM 20419</strain>
    </source>
</reference>
<keyword evidence="2" id="KW-1185">Reference proteome</keyword>
<comment type="caution">
    <text evidence="1">The sequence shown here is derived from an EMBL/GenBank/DDBJ whole genome shotgun (WGS) entry which is preliminary data.</text>
</comment>
<evidence type="ECO:0000313" key="1">
    <source>
        <dbReference type="EMBL" id="MBB2957791.1"/>
    </source>
</evidence>